<accession>A0ABS9EQR5</accession>
<comment type="caution">
    <text evidence="6">The sequence shown here is derived from an EMBL/GenBank/DDBJ whole genome shotgun (WGS) entry which is preliminary data.</text>
</comment>
<evidence type="ECO:0000259" key="4">
    <source>
        <dbReference type="Pfam" id="PF09972"/>
    </source>
</evidence>
<dbReference type="Pfam" id="PF20990">
    <property type="entry name" value="DUF2207_C"/>
    <property type="match status" value="2"/>
</dbReference>
<feature type="transmembrane region" description="Helical" evidence="2">
    <location>
        <begin position="483"/>
        <end position="501"/>
    </location>
</feature>
<dbReference type="InterPro" id="IPR018702">
    <property type="entry name" value="DUF2207"/>
</dbReference>
<organism evidence="6 7">
    <name type="scientific">Dethiosulfovibrio marinus</name>
    <dbReference type="NCBI Taxonomy" id="133532"/>
    <lineage>
        <taxon>Bacteria</taxon>
        <taxon>Thermotogati</taxon>
        <taxon>Synergistota</taxon>
        <taxon>Synergistia</taxon>
        <taxon>Synergistales</taxon>
        <taxon>Dethiosulfovibrionaceae</taxon>
        <taxon>Dethiosulfovibrio</taxon>
    </lineage>
</organism>
<feature type="signal peptide" evidence="3">
    <location>
        <begin position="1"/>
        <end position="23"/>
    </location>
</feature>
<feature type="transmembrane region" description="Helical" evidence="2">
    <location>
        <begin position="453"/>
        <end position="477"/>
    </location>
</feature>
<name>A0ABS9EQR5_9BACT</name>
<reference evidence="6 7" key="1">
    <citation type="submission" date="2022-01" db="EMBL/GenBank/DDBJ databases">
        <title>Dethiosulfovibrio faecalis sp. nov., a novel proteolytic, non-sulfur-reducing bacterium isolated from a marine aquaculture solid waste bioreactor.</title>
        <authorList>
            <person name="Grabowski S."/>
            <person name="Apolinario E."/>
            <person name="Schneider N."/>
            <person name="Marshall C.W."/>
            <person name="Sowers K.R."/>
        </authorList>
    </citation>
    <scope>NUCLEOTIDE SEQUENCE [LARGE SCALE GENOMIC DNA]</scope>
    <source>
        <strain evidence="6 7">DSM 12537</strain>
    </source>
</reference>
<keyword evidence="2" id="KW-0472">Membrane</keyword>
<feature type="transmembrane region" description="Helical" evidence="2">
    <location>
        <begin position="237"/>
        <end position="255"/>
    </location>
</feature>
<dbReference type="RefSeq" id="WP_236099329.1">
    <property type="nucleotide sequence ID" value="NZ_JAKGUD010000006.1"/>
</dbReference>
<feature type="domain" description="DUF2207" evidence="4">
    <location>
        <begin position="27"/>
        <end position="215"/>
    </location>
</feature>
<feature type="region of interest" description="Disordered" evidence="1">
    <location>
        <begin position="613"/>
        <end position="641"/>
    </location>
</feature>
<dbReference type="Proteomes" id="UP001200430">
    <property type="component" value="Unassembled WGS sequence"/>
</dbReference>
<feature type="compositionally biased region" description="Gly residues" evidence="1">
    <location>
        <begin position="620"/>
        <end position="641"/>
    </location>
</feature>
<evidence type="ECO:0000313" key="7">
    <source>
        <dbReference type="Proteomes" id="UP001200430"/>
    </source>
</evidence>
<feature type="domain" description="Predicted membrane protein YciQ-like C-terminal" evidence="5">
    <location>
        <begin position="270"/>
        <end position="440"/>
    </location>
</feature>
<dbReference type="Pfam" id="PF09972">
    <property type="entry name" value="DUF2207"/>
    <property type="match status" value="1"/>
</dbReference>
<feature type="domain" description="Predicted membrane protein YciQ-like C-terminal" evidence="5">
    <location>
        <begin position="456"/>
        <end position="561"/>
    </location>
</feature>
<protein>
    <submittedName>
        <fullName evidence="6">DUF2207 domain-containing protein</fullName>
    </submittedName>
</protein>
<keyword evidence="2" id="KW-1133">Transmembrane helix</keyword>
<keyword evidence="2" id="KW-0812">Transmembrane</keyword>
<dbReference type="InterPro" id="IPR048389">
    <property type="entry name" value="YciQ-like_C"/>
</dbReference>
<keyword evidence="7" id="KW-1185">Reference proteome</keyword>
<evidence type="ECO:0000256" key="2">
    <source>
        <dbReference type="SAM" id="Phobius"/>
    </source>
</evidence>
<evidence type="ECO:0000313" key="6">
    <source>
        <dbReference type="EMBL" id="MCF4142606.1"/>
    </source>
</evidence>
<keyword evidence="3" id="KW-0732">Signal</keyword>
<evidence type="ECO:0000256" key="3">
    <source>
        <dbReference type="SAM" id="SignalP"/>
    </source>
</evidence>
<evidence type="ECO:0000259" key="5">
    <source>
        <dbReference type="Pfam" id="PF20990"/>
    </source>
</evidence>
<sequence>MRLAKAVALFILGLFLCAMPIEAAEVISDFRSDVSVEIDGTVKVTETISVVAEGRNIKRGIFRDFPTVYERPEGGTVTVPFEVSEVTRDGRPEKWSTEALSNGVRVKIGDPDHLLSRGEHRYTICYTTARQIGFYEEYDELYWNVTGNGWIFPIEKASCTVNLPEGAKILQTGAWTGIQGSKDRHAVMEAEGGEASFAITRPLAPREGLTIALSWPKGIVAPPAKNAYFMTDHGLELAFGGTALIGLLYFFWAWLKVGKDPKKGIVVPRFLPPDGMSPAAVRQLSIMGFDGRSFSSAIISLAVKGYLVISEEEGFFKKYKITKTSKDRRKGALPPEEKRLFDTLLGSRESILLKQENHETLGAAKEALSDSLNAEYGRLYDNNLGYGIIGVLIMTAILVPSFFLFGRGEEEIFFGLGVTVATLVMGFMVMGLVKNLRRTWRENSGFKAFFKILIKTLGLLLMLFLMLMAISLAFYVLSPICAMTMPIIAFIPVFFIPILRAPTKEGRILMDEIEGFSMYVKVTEEDRLNLLNPPERTPELFERYLPYALALGLEQKWGEKFASVLSSVDSGDGGYNPTWYVGSAPLYAAGMGDFASSLGSSFSDAISSASTAPGSESAFSGGGGGGGSAGGGGGGGGGGGW</sequence>
<feature type="transmembrane region" description="Helical" evidence="2">
    <location>
        <begin position="384"/>
        <end position="406"/>
    </location>
</feature>
<gene>
    <name evidence="6" type="ORF">L2W38_07235</name>
</gene>
<evidence type="ECO:0000256" key="1">
    <source>
        <dbReference type="SAM" id="MobiDB-lite"/>
    </source>
</evidence>
<feature type="chain" id="PRO_5046584256" evidence="3">
    <location>
        <begin position="24"/>
        <end position="641"/>
    </location>
</feature>
<feature type="transmembrane region" description="Helical" evidence="2">
    <location>
        <begin position="412"/>
        <end position="433"/>
    </location>
</feature>
<proteinExistence type="predicted"/>
<dbReference type="EMBL" id="JAKGUD010000006">
    <property type="protein sequence ID" value="MCF4142606.1"/>
    <property type="molecule type" value="Genomic_DNA"/>
</dbReference>